<dbReference type="PANTHER" id="PTHR43201:SF6">
    <property type="entry name" value="ACYL COA SYNTHETASE (EUROFUNG)"/>
    <property type="match status" value="1"/>
</dbReference>
<dbReference type="STRING" id="60175.A0A1V6YVM6"/>
<evidence type="ECO:0008006" key="6">
    <source>
        <dbReference type="Google" id="ProtNLM"/>
    </source>
</evidence>
<name>A0A1V6YVM6_PENNA</name>
<reference evidence="4" key="1">
    <citation type="submission" date="2016-10" db="EMBL/GenBank/DDBJ databases">
        <title>Uncovering the secondary metabolism of Penicillium species provides insights into the evolution of 6-MSA pathways.</title>
        <authorList>
            <person name="Nielsen J.C."/>
            <person name="Nielsen J."/>
        </authorList>
    </citation>
    <scope>NUCLEOTIDE SEQUENCE [LARGE SCALE GENOMIC DNA]</scope>
    <source>
        <strain evidence="4">IBT 13039</strain>
    </source>
</reference>
<accession>A0A1V6YVM6</accession>
<dbReference type="GO" id="GO:0006631">
    <property type="term" value="P:fatty acid metabolic process"/>
    <property type="evidence" value="ECO:0007669"/>
    <property type="project" value="TreeGrafter"/>
</dbReference>
<dbReference type="InterPro" id="IPR020845">
    <property type="entry name" value="AMP-binding_CS"/>
</dbReference>
<dbReference type="OrthoDB" id="10253115at2759"/>
<evidence type="ECO:0000259" key="2">
    <source>
        <dbReference type="Pfam" id="PF13193"/>
    </source>
</evidence>
<feature type="domain" description="AMP-binding enzyme C-terminal" evidence="2">
    <location>
        <begin position="475"/>
        <end position="557"/>
    </location>
</feature>
<dbReference type="Proteomes" id="UP000191691">
    <property type="component" value="Unassembled WGS sequence"/>
</dbReference>
<dbReference type="Gene3D" id="3.40.50.12780">
    <property type="entry name" value="N-terminal domain of ligase-like"/>
    <property type="match status" value="1"/>
</dbReference>
<dbReference type="InterPro" id="IPR000873">
    <property type="entry name" value="AMP-dep_synth/lig_dom"/>
</dbReference>
<proteinExistence type="predicted"/>
<dbReference type="InterPro" id="IPR045851">
    <property type="entry name" value="AMP-bd_C_sf"/>
</dbReference>
<dbReference type="GO" id="GO:0031956">
    <property type="term" value="F:medium-chain fatty acid-CoA ligase activity"/>
    <property type="evidence" value="ECO:0007669"/>
    <property type="project" value="TreeGrafter"/>
</dbReference>
<dbReference type="PANTHER" id="PTHR43201">
    <property type="entry name" value="ACYL-COA SYNTHETASE"/>
    <property type="match status" value="1"/>
</dbReference>
<feature type="domain" description="AMP-dependent synthetase/ligase" evidence="1">
    <location>
        <begin position="34"/>
        <end position="420"/>
    </location>
</feature>
<evidence type="ECO:0000259" key="1">
    <source>
        <dbReference type="Pfam" id="PF00501"/>
    </source>
</evidence>
<gene>
    <name evidence="4" type="ORF">PENNAL_c0010G00753</name>
    <name evidence="3" type="ORF">PNAL_LOCUS10395</name>
</gene>
<dbReference type="Proteomes" id="UP001153461">
    <property type="component" value="Unassembled WGS sequence"/>
</dbReference>
<dbReference type="PROSITE" id="PS00455">
    <property type="entry name" value="AMP_BINDING"/>
    <property type="match status" value="1"/>
</dbReference>
<dbReference type="InterPro" id="IPR042099">
    <property type="entry name" value="ANL_N_sf"/>
</dbReference>
<dbReference type="AlphaFoldDB" id="A0A1V6YVM6"/>
<dbReference type="Pfam" id="PF13193">
    <property type="entry name" value="AMP-binding_C"/>
    <property type="match status" value="1"/>
</dbReference>
<keyword evidence="5" id="KW-1185">Reference proteome</keyword>
<comment type="caution">
    <text evidence="4">The sequence shown here is derived from an EMBL/GenBank/DDBJ whole genome shotgun (WGS) entry which is preliminary data.</text>
</comment>
<reference evidence="3" key="3">
    <citation type="submission" date="2021-07" db="EMBL/GenBank/DDBJ databases">
        <authorList>
            <person name="Branca A.L. A."/>
        </authorList>
    </citation>
    <scope>NUCLEOTIDE SEQUENCE</scope>
</reference>
<protein>
    <recommendedName>
        <fullName evidence="6">AMP-dependent synthetase/ligase domain-containing protein</fullName>
    </recommendedName>
</protein>
<dbReference type="SUPFAM" id="SSF56801">
    <property type="entry name" value="Acetyl-CoA synthetase-like"/>
    <property type="match status" value="1"/>
</dbReference>
<dbReference type="OMA" id="DTICCPW"/>
<dbReference type="Gene3D" id="3.30.300.30">
    <property type="match status" value="1"/>
</dbReference>
<dbReference type="InterPro" id="IPR025110">
    <property type="entry name" value="AMP-bd_C"/>
</dbReference>
<dbReference type="Pfam" id="PF00501">
    <property type="entry name" value="AMP-binding"/>
    <property type="match status" value="1"/>
</dbReference>
<dbReference type="EMBL" id="CAJVNV010000636">
    <property type="protein sequence ID" value="CAG8322281.1"/>
    <property type="molecule type" value="Genomic_DNA"/>
</dbReference>
<evidence type="ECO:0000313" key="4">
    <source>
        <dbReference type="EMBL" id="OQE91242.1"/>
    </source>
</evidence>
<organism evidence="4 5">
    <name type="scientific">Penicillium nalgiovense</name>
    <dbReference type="NCBI Taxonomy" id="60175"/>
    <lineage>
        <taxon>Eukaryota</taxon>
        <taxon>Fungi</taxon>
        <taxon>Dikarya</taxon>
        <taxon>Ascomycota</taxon>
        <taxon>Pezizomycotina</taxon>
        <taxon>Eurotiomycetes</taxon>
        <taxon>Eurotiomycetidae</taxon>
        <taxon>Eurotiales</taxon>
        <taxon>Aspergillaceae</taxon>
        <taxon>Penicillium</taxon>
    </lineage>
</organism>
<evidence type="ECO:0000313" key="3">
    <source>
        <dbReference type="EMBL" id="CAG8322281.1"/>
    </source>
</evidence>
<dbReference type="EMBL" id="MOOB01000010">
    <property type="protein sequence ID" value="OQE91242.1"/>
    <property type="molecule type" value="Genomic_DNA"/>
</dbReference>
<reference evidence="5" key="2">
    <citation type="journal article" date="2017" name="Nat. Microbiol.">
        <title>Global analysis of biosynthetic gene clusters reveals vast potential of secondary metabolite production in Penicillium species.</title>
        <authorList>
            <person name="Nielsen J.C."/>
            <person name="Grijseels S."/>
            <person name="Prigent S."/>
            <person name="Ji B."/>
            <person name="Dainat J."/>
            <person name="Nielsen K.F."/>
            <person name="Frisvad J.C."/>
            <person name="Workman M."/>
            <person name="Nielsen J."/>
        </authorList>
    </citation>
    <scope>NUCLEOTIDE SEQUENCE [LARGE SCALE GENOMIC DNA]</scope>
    <source>
        <strain evidence="5">IBT 13039</strain>
    </source>
</reference>
<sequence>MSQQHSHHSFRPKPSYTQGLLEPALQNWTFGDLLQRQAEQFPRNIAISCPGTSNPITYRQLNDRTKLLGKALIANGISVGDRVGIFAGNVLEYVEIVLATARIGAIIVLLNTFYTTEEIKRALRFTGCSLLFITESLGKRSLLTCIDQLDEIIENQKSEFPDLRNIVLLSGHCLKSSNLQSYADFVKIPPNGEKAASVYEAAETQVTPETVCNFQFTSGTTGMPKAVMLTHFNVVNNGFLIGDRISLTPNDTICCPWPLFHSSGFVVGLITSLCHGATLILPSPIFDPAATARALISEGCTGLQGVPTMFAAVLAWCHQRGIRPPPLRTGIIGGSPVSPALLRELQHEFALEDLGIAYGMTETSPLSFLSKGFESDRTHTWMEILPHTTAKIVDTQGIMVPIGSPGELCVSGYLLQQGYYQNPEKTGEVMRVHEDGVLWMHTGDEAIMDEQGRCRITGRIKDTIIRSGENIYPAEIEDRLNEHPAISMSAVVGIPDAKYGEAVAAFLQLKLGENPCAKAHISEWVQQTLGKHKVPTLVFFLGVDGVPGDFPKTASGKIKKVDLVAIGTQLVRGTGKL</sequence>
<evidence type="ECO:0000313" key="5">
    <source>
        <dbReference type="Proteomes" id="UP000191691"/>
    </source>
</evidence>